<evidence type="ECO:0000256" key="1">
    <source>
        <dbReference type="SAM" id="Coils"/>
    </source>
</evidence>
<feature type="compositionally biased region" description="Polar residues" evidence="2">
    <location>
        <begin position="31"/>
        <end position="47"/>
    </location>
</feature>
<sequence>MKPLRLLLLPLAAAFTACDREMPDPVPESGTELSVSEPANTEVSASPNDEETGQPTVAAHYGFARHVPEDVSFYMSVADTQRMVDGLLDGLQRIGFIYQEEVVVGEGDDDEGEAADEESPKFGLTPEMRSYVGDEAFLFVGGEAGEQIRVISLAAQLANAELAGYWTSVVLGYLGEEEPSLDFSEFDSDVSDAVIGPMVDALEQDGRVRMPSIVFGWRPEADKLEACVAGLEKGVAAIVASEELTAEPIKFERSGVSLSGWTFADLRKVGEDMKKELEKELEENRAELLQQFHEAPIPYERMQSLIDAVSDFELTVAYGSVDGYALAYIGNGAEGFQLAESPVRSLAASDALSWSTGIGDPDVIAALYLSEAAVRSTLPLDDSSASWRAAAKELGDPLEDPETLRALFLSVADLEEKLAARDCSAWSGLILKDGGYRIESRGGKADPGLDYDAPLALTGCDFSEATFFRAHWAQSRARNELEWRETEALGLIAEIIYDEARRKWPEAIDDASHVMARRAMDEIRDLSRIYRDEFRAGIGDEIAVVADLRGPLPSWSDEVKEKAERAKIPRLAVARTVTDRSKLAGAGQATMDLAQEGIREWTGSPDFELPPPASIKSDGLTTWHYPLFEGESDFLPGISVGDRIWIAGTSRQLAADFAAPASSGAPNVPLTGLRLELDFRELWKWIADMNEEFGEEAEALAKDSAPPMGQEALETMKQADIDGVAAEFTRIERLTYGHWMEDDASRTSIHLHIRPRPEDESDR</sequence>
<evidence type="ECO:0000313" key="4">
    <source>
        <dbReference type="Proteomes" id="UP001374893"/>
    </source>
</evidence>
<feature type="coiled-coil region" evidence="1">
    <location>
        <begin position="263"/>
        <end position="294"/>
    </location>
</feature>
<dbReference type="EMBL" id="AP024702">
    <property type="protein sequence ID" value="BCX47185.1"/>
    <property type="molecule type" value="Genomic_DNA"/>
</dbReference>
<name>A0ABN6H0T7_9BACT</name>
<reference evidence="3 4" key="1">
    <citation type="submission" date="2021-06" db="EMBL/GenBank/DDBJ databases">
        <title>Complete genome of Haloferula helveola possessing various polysaccharide degrading enzymes.</title>
        <authorList>
            <person name="Takami H."/>
            <person name="Huang C."/>
            <person name="Hamasaki K."/>
        </authorList>
    </citation>
    <scope>NUCLEOTIDE SEQUENCE [LARGE SCALE GENOMIC DNA]</scope>
    <source>
        <strain evidence="3 4">CN-1</strain>
    </source>
</reference>
<gene>
    <name evidence="3" type="ORF">HAHE_10930</name>
</gene>
<feature type="region of interest" description="Disordered" evidence="2">
    <location>
        <begin position="20"/>
        <end position="54"/>
    </location>
</feature>
<keyword evidence="4" id="KW-1185">Reference proteome</keyword>
<evidence type="ECO:0000256" key="2">
    <source>
        <dbReference type="SAM" id="MobiDB-lite"/>
    </source>
</evidence>
<evidence type="ECO:0008006" key="5">
    <source>
        <dbReference type="Google" id="ProtNLM"/>
    </source>
</evidence>
<dbReference type="RefSeq" id="WP_338689246.1">
    <property type="nucleotide sequence ID" value="NZ_AP024702.1"/>
</dbReference>
<keyword evidence="1" id="KW-0175">Coiled coil</keyword>
<proteinExistence type="predicted"/>
<evidence type="ECO:0000313" key="3">
    <source>
        <dbReference type="EMBL" id="BCX47185.1"/>
    </source>
</evidence>
<protein>
    <recommendedName>
        <fullName evidence="5">DUF3352 domain-containing protein</fullName>
    </recommendedName>
</protein>
<organism evidence="3 4">
    <name type="scientific">Haloferula helveola</name>
    <dbReference type="NCBI Taxonomy" id="490095"/>
    <lineage>
        <taxon>Bacteria</taxon>
        <taxon>Pseudomonadati</taxon>
        <taxon>Verrucomicrobiota</taxon>
        <taxon>Verrucomicrobiia</taxon>
        <taxon>Verrucomicrobiales</taxon>
        <taxon>Verrucomicrobiaceae</taxon>
        <taxon>Haloferula</taxon>
    </lineage>
</organism>
<accession>A0ABN6H0T7</accession>
<dbReference type="PROSITE" id="PS51257">
    <property type="entry name" value="PROKAR_LIPOPROTEIN"/>
    <property type="match status" value="1"/>
</dbReference>
<dbReference type="Proteomes" id="UP001374893">
    <property type="component" value="Chromosome"/>
</dbReference>